<reference evidence="3" key="2">
    <citation type="submission" date="2020-09" db="EMBL/GenBank/DDBJ databases">
        <authorList>
            <person name="Sun Q."/>
            <person name="Zhou Y."/>
        </authorList>
    </citation>
    <scope>NUCLEOTIDE SEQUENCE</scope>
    <source>
        <strain evidence="3">CGMCC 1.15447</strain>
    </source>
</reference>
<evidence type="ECO:0000313" key="4">
    <source>
        <dbReference type="Proteomes" id="UP000648801"/>
    </source>
</evidence>
<proteinExistence type="predicted"/>
<dbReference type="AlphaFoldDB" id="A0A916W867"/>
<dbReference type="PANTHER" id="PTHR43818:SF5">
    <property type="entry name" value="OXIDOREDUCTASE FAMILY PROTEIN"/>
    <property type="match status" value="1"/>
</dbReference>
<dbReference type="EMBL" id="BMJB01000002">
    <property type="protein sequence ID" value="GGA74538.1"/>
    <property type="molecule type" value="Genomic_DNA"/>
</dbReference>
<dbReference type="Proteomes" id="UP000648801">
    <property type="component" value="Unassembled WGS sequence"/>
</dbReference>
<keyword evidence="4" id="KW-1185">Reference proteome</keyword>
<dbReference type="InterPro" id="IPR000683">
    <property type="entry name" value="Gfo/Idh/MocA-like_OxRdtase_N"/>
</dbReference>
<dbReference type="InterPro" id="IPR036291">
    <property type="entry name" value="NAD(P)-bd_dom_sf"/>
</dbReference>
<feature type="domain" description="GFO/IDH/MocA-like oxidoreductase" evidence="2">
    <location>
        <begin position="173"/>
        <end position="320"/>
    </location>
</feature>
<evidence type="ECO:0000259" key="2">
    <source>
        <dbReference type="Pfam" id="PF22725"/>
    </source>
</evidence>
<dbReference type="Gene3D" id="3.30.360.10">
    <property type="entry name" value="Dihydrodipicolinate Reductase, domain 2"/>
    <property type="match status" value="1"/>
</dbReference>
<feature type="domain" description="Gfo/Idh/MocA-like oxidoreductase N-terminal" evidence="1">
    <location>
        <begin position="38"/>
        <end position="158"/>
    </location>
</feature>
<dbReference type="Pfam" id="PF01408">
    <property type="entry name" value="GFO_IDH_MocA"/>
    <property type="match status" value="1"/>
</dbReference>
<evidence type="ECO:0000259" key="1">
    <source>
        <dbReference type="Pfam" id="PF01408"/>
    </source>
</evidence>
<dbReference type="SUPFAM" id="SSF51735">
    <property type="entry name" value="NAD(P)-binding Rossmann-fold domains"/>
    <property type="match status" value="1"/>
</dbReference>
<dbReference type="InterPro" id="IPR055170">
    <property type="entry name" value="GFO_IDH_MocA-like_dom"/>
</dbReference>
<gene>
    <name evidence="3" type="ORF">GCM10011507_27450</name>
</gene>
<dbReference type="Gene3D" id="3.40.50.720">
    <property type="entry name" value="NAD(P)-binding Rossmann-like Domain"/>
    <property type="match status" value="1"/>
</dbReference>
<dbReference type="InterPro" id="IPR050463">
    <property type="entry name" value="Gfo/Idh/MocA_oxidrdct_glycsds"/>
</dbReference>
<sequence length="396" mass="43842">MNRRDFLYSGAAIAAMSTQGMTARSYASVLGANGRVGLGVIGLGRRGTIVSNGFVQDPRVRIVALCDVYGEQAKKFQQRFAANLAQPALAVDHHDLLARKDVDAVLISTPDHLHVEIGCDALNAGKDVYLEKPTVHRWSDHTKLSETAGRSRRVLQCGMQQRSGEHYARAKQEFFDSGKLGNVVFVRAVWSNFPWQRRDIKPEPKPANLNWGLFLGPAPKVPYELVRYSSWRSFHAYGNGLLADILTHWVDVAQWMLNDSQPQKASAFGGIYVLHQERDNPDTVSAMIQYKNWNLNFESSVLSIRDDHPSVYFEGTEGNLNLTREGYTYTPTRGVPVEVKSTQNLDAAHPKNFLDAIITGSSVSAPITAGIDASRPVAMALQSYWTHSTVSVADLT</sequence>
<dbReference type="PANTHER" id="PTHR43818">
    <property type="entry name" value="BCDNA.GH03377"/>
    <property type="match status" value="1"/>
</dbReference>
<accession>A0A916W867</accession>
<name>A0A916W867_9BACT</name>
<dbReference type="GO" id="GO:0000166">
    <property type="term" value="F:nucleotide binding"/>
    <property type="evidence" value="ECO:0007669"/>
    <property type="project" value="InterPro"/>
</dbReference>
<protein>
    <submittedName>
        <fullName evidence="3">NADH-dependent dehydrogenase</fullName>
    </submittedName>
</protein>
<reference evidence="3" key="1">
    <citation type="journal article" date="2014" name="Int. J. Syst. Evol. Microbiol.">
        <title>Complete genome sequence of Corynebacterium casei LMG S-19264T (=DSM 44701T), isolated from a smear-ripened cheese.</title>
        <authorList>
            <consortium name="US DOE Joint Genome Institute (JGI-PGF)"/>
            <person name="Walter F."/>
            <person name="Albersmeier A."/>
            <person name="Kalinowski J."/>
            <person name="Ruckert C."/>
        </authorList>
    </citation>
    <scope>NUCLEOTIDE SEQUENCE</scope>
    <source>
        <strain evidence="3">CGMCC 1.15447</strain>
    </source>
</reference>
<evidence type="ECO:0000313" key="3">
    <source>
        <dbReference type="EMBL" id="GGA74538.1"/>
    </source>
</evidence>
<dbReference type="SUPFAM" id="SSF55347">
    <property type="entry name" value="Glyceraldehyde-3-phosphate dehydrogenase-like, C-terminal domain"/>
    <property type="match status" value="1"/>
</dbReference>
<organism evidence="3 4">
    <name type="scientific">Edaphobacter acidisoli</name>
    <dbReference type="NCBI Taxonomy" id="2040573"/>
    <lineage>
        <taxon>Bacteria</taxon>
        <taxon>Pseudomonadati</taxon>
        <taxon>Acidobacteriota</taxon>
        <taxon>Terriglobia</taxon>
        <taxon>Terriglobales</taxon>
        <taxon>Acidobacteriaceae</taxon>
        <taxon>Edaphobacter</taxon>
    </lineage>
</organism>
<dbReference type="Pfam" id="PF22725">
    <property type="entry name" value="GFO_IDH_MocA_C3"/>
    <property type="match status" value="1"/>
</dbReference>
<dbReference type="RefSeq" id="WP_188760094.1">
    <property type="nucleotide sequence ID" value="NZ_BMJB01000002.1"/>
</dbReference>
<comment type="caution">
    <text evidence="3">The sequence shown here is derived from an EMBL/GenBank/DDBJ whole genome shotgun (WGS) entry which is preliminary data.</text>
</comment>